<comment type="similarity">
    <text evidence="6">Belongs to the inorganic carbon transporter (TC 9.A.2) DabA family.</text>
</comment>
<dbReference type="GO" id="GO:0008270">
    <property type="term" value="F:zinc ion binding"/>
    <property type="evidence" value="ECO:0007669"/>
    <property type="project" value="UniProtKB-UniRule"/>
</dbReference>
<keyword evidence="1 6" id="KW-0813">Transport</keyword>
<evidence type="ECO:0000256" key="4">
    <source>
        <dbReference type="ARBA" id="ARBA00022833"/>
    </source>
</evidence>
<keyword evidence="8" id="KW-1185">Reference proteome</keyword>
<evidence type="ECO:0000256" key="3">
    <source>
        <dbReference type="ARBA" id="ARBA00022723"/>
    </source>
</evidence>
<keyword evidence="2 6" id="KW-1003">Cell membrane</keyword>
<feature type="binding site" evidence="6">
    <location>
        <position position="535"/>
    </location>
    <ligand>
        <name>Zn(2+)</name>
        <dbReference type="ChEBI" id="CHEBI:29105"/>
    </ligand>
</feature>
<comment type="cofactor">
    <cofactor evidence="6">
        <name>Zn(2+)</name>
        <dbReference type="ChEBI" id="CHEBI:29105"/>
    </cofactor>
</comment>
<dbReference type="PANTHER" id="PTHR38344">
    <property type="entry name" value="UPF0753 PROTEIN AQ_863"/>
    <property type="match status" value="1"/>
</dbReference>
<accession>A0AA51R5U0</accession>
<dbReference type="HAMAP" id="MF_01871">
    <property type="entry name" value="DabA"/>
    <property type="match status" value="1"/>
</dbReference>
<evidence type="ECO:0000313" key="7">
    <source>
        <dbReference type="EMBL" id="WMN06022.1"/>
    </source>
</evidence>
<reference evidence="7" key="1">
    <citation type="submission" date="2023-08" db="EMBL/GenBank/DDBJ databases">
        <title>Comparative genomics and taxonomic characterization of three novel marine species of genus Marivirga.</title>
        <authorList>
            <person name="Muhammad N."/>
            <person name="Kim S.-G."/>
        </authorList>
    </citation>
    <scope>NUCLEOTIDE SEQUENCE [LARGE SCALE GENOMIC DNA]</scope>
    <source>
        <strain evidence="7">ABR2-2</strain>
    </source>
</reference>
<dbReference type="Pfam" id="PF10070">
    <property type="entry name" value="DabA"/>
    <property type="match status" value="1"/>
</dbReference>
<protein>
    <recommendedName>
        <fullName evidence="6">Probable inorganic carbon transporter subunit DabA</fullName>
    </recommendedName>
</protein>
<comment type="function">
    <text evidence="6">Part of an energy-coupled inorganic carbon pump.</text>
</comment>
<evidence type="ECO:0000256" key="5">
    <source>
        <dbReference type="ARBA" id="ARBA00023136"/>
    </source>
</evidence>
<dbReference type="PANTHER" id="PTHR38344:SF1">
    <property type="entry name" value="INORGANIC CARBON TRANSPORTER SUBUNIT DABA-RELATED"/>
    <property type="match status" value="1"/>
</dbReference>
<keyword evidence="5 6" id="KW-0472">Membrane</keyword>
<proteinExistence type="inferred from homology"/>
<evidence type="ECO:0000256" key="2">
    <source>
        <dbReference type="ARBA" id="ARBA00022475"/>
    </source>
</evidence>
<gene>
    <name evidence="6" type="primary">dabA</name>
    <name evidence="7" type="ORF">QYS48_31330</name>
</gene>
<evidence type="ECO:0000313" key="8">
    <source>
        <dbReference type="Proteomes" id="UP001244443"/>
    </source>
</evidence>
<dbReference type="Proteomes" id="UP001244443">
    <property type="component" value="Chromosome"/>
</dbReference>
<evidence type="ECO:0000256" key="1">
    <source>
        <dbReference type="ARBA" id="ARBA00022448"/>
    </source>
</evidence>
<organism evidence="7 8">
    <name type="scientific">Marivirga arenosa</name>
    <dbReference type="NCBI Taxonomy" id="3059076"/>
    <lineage>
        <taxon>Bacteria</taxon>
        <taxon>Pseudomonadati</taxon>
        <taxon>Bacteroidota</taxon>
        <taxon>Cytophagia</taxon>
        <taxon>Cytophagales</taxon>
        <taxon>Marivirgaceae</taxon>
        <taxon>Marivirga</taxon>
    </lineage>
</organism>
<dbReference type="EMBL" id="CP129970">
    <property type="protein sequence ID" value="WMN06022.1"/>
    <property type="molecule type" value="Genomic_DNA"/>
</dbReference>
<evidence type="ECO:0000256" key="6">
    <source>
        <dbReference type="HAMAP-Rule" id="MF_01871"/>
    </source>
</evidence>
<name>A0AA51R5U0_9BACT</name>
<keyword evidence="3 6" id="KW-0479">Metal-binding</keyword>
<comment type="subunit">
    <text evidence="6">Forms a complex with DabB.</text>
</comment>
<sequence>MANFSPDQLSKEQVKLLEVIRAACKKIAPVWPLERFVAVNPYLGFTHRTFDNVAQELAIAGDIQMTLPSSFYKEKLEIGEISLEDIEQVLKQKNKNISASSFLNRLQEDQYEIPSAPTVNKLASVITDKDWSRFMVDRISSWASTYFDNGQASWNTANRDLNVFASWKLDSGIDKSPELSGLKHFRKNVKSLPDNPVKVIEYALNELDIPKEGIDLYLHSVLLTVGGWSAYAARIDWDNELYGGTDGVLIEFLAVLMSYELCLKKSINNAKLEDAWNEALKFYHLINTESELDLHINDKLILQEAFDVANQRKLIDKFEKHEKLNAKKERALAQAVFCIDVRSEVFRRNLEAANSKIETIGFAGFFAFPIKYKPIGHQDGEAQCPVLLQTGPTIKEELKDKEQHQKTLENRKLKRQIHQMWKYFKSGAVTCFSYVSPMGLSYLPKLITDSFGITRPVPHPDEVGLSKSSIQNKRVSLVAKSENGEDFGIPVKDQIEMAKNALSAMSLSEDFGKFVLITGHGASMVNNPHATGYDCGACGGHSGESNAKVAAAVLNNKEVREGLNEQGIQIPFDTTFLACLHDTTTDEVSIFNEYDVPQSQAGLLKEVKNALNKAGEATRIERAVRFADHNSKDPDKSIFYRSKDWAQLRPEWGLAGCSAFVVAPRTHTTGLDLEGKSFLHSYDWKKDKNFSILELIMTAPMVVTSWINLQYYGSTVDNLHFGSGNKTLHNVTAGVGVFEGYGGDLRVGLPIQSIHDGENFQHEPLRLNVVIEAPILAINNILEKHESVRDLVDNGWIKLLAMNEGKITHSYNGALNWEEIDKAAA</sequence>
<comment type="subcellular location">
    <subcellularLocation>
        <location evidence="6">Cell membrane</location>
        <topology evidence="6">Peripheral membrane protein</topology>
    </subcellularLocation>
</comment>
<dbReference type="InterPro" id="IPR018752">
    <property type="entry name" value="DabA"/>
</dbReference>
<dbReference type="GO" id="GO:0005886">
    <property type="term" value="C:plasma membrane"/>
    <property type="evidence" value="ECO:0007669"/>
    <property type="project" value="UniProtKB-SubCell"/>
</dbReference>
<dbReference type="RefSeq" id="WP_308355721.1">
    <property type="nucleotide sequence ID" value="NZ_CP129970.2"/>
</dbReference>
<keyword evidence="4 6" id="KW-0862">Zinc</keyword>
<feature type="binding site" evidence="6">
    <location>
        <position position="520"/>
    </location>
    <ligand>
        <name>Zn(2+)</name>
        <dbReference type="ChEBI" id="CHEBI:29105"/>
    </ligand>
</feature>
<feature type="binding site" evidence="6">
    <location>
        <position position="338"/>
    </location>
    <ligand>
        <name>Zn(2+)</name>
        <dbReference type="ChEBI" id="CHEBI:29105"/>
    </ligand>
</feature>
<dbReference type="AlphaFoldDB" id="A0AA51R5U0"/>
<feature type="binding site" evidence="6">
    <location>
        <position position="340"/>
    </location>
    <ligand>
        <name>Zn(2+)</name>
        <dbReference type="ChEBI" id="CHEBI:29105"/>
    </ligand>
</feature>